<comment type="caution">
    <text evidence="4">The sequence shown here is derived from an EMBL/GenBank/DDBJ whole genome shotgun (WGS) entry which is preliminary data.</text>
</comment>
<protein>
    <recommendedName>
        <fullName evidence="3">Protein kinase domain-containing protein</fullName>
    </recommendedName>
</protein>
<dbReference type="PROSITE" id="PS50011">
    <property type="entry name" value="PROTEIN_KINASE_DOM"/>
    <property type="match status" value="1"/>
</dbReference>
<reference evidence="4 5" key="1">
    <citation type="submission" date="2024-04" db="EMBL/GenBank/DDBJ databases">
        <title>Tritrichomonas musculus Genome.</title>
        <authorList>
            <person name="Alves-Ferreira E."/>
            <person name="Grigg M."/>
            <person name="Lorenzi H."/>
            <person name="Galac M."/>
        </authorList>
    </citation>
    <scope>NUCLEOTIDE SEQUENCE [LARGE SCALE GENOMIC DNA]</scope>
    <source>
        <strain evidence="4 5">EAF2021</strain>
    </source>
</reference>
<gene>
    <name evidence="4" type="ORF">M9Y10_020765</name>
</gene>
<dbReference type="EMBL" id="JAPFFF010000030">
    <property type="protein sequence ID" value="KAK8845842.1"/>
    <property type="molecule type" value="Genomic_DNA"/>
</dbReference>
<dbReference type="InterPro" id="IPR000719">
    <property type="entry name" value="Prot_kinase_dom"/>
</dbReference>
<keyword evidence="5" id="KW-1185">Reference proteome</keyword>
<dbReference type="Proteomes" id="UP001470230">
    <property type="component" value="Unassembled WGS sequence"/>
</dbReference>
<dbReference type="Pfam" id="PF00069">
    <property type="entry name" value="Pkinase"/>
    <property type="match status" value="1"/>
</dbReference>
<feature type="coiled-coil region" evidence="1">
    <location>
        <begin position="95"/>
        <end position="126"/>
    </location>
</feature>
<accession>A0ABR2HEI0</accession>
<evidence type="ECO:0000313" key="5">
    <source>
        <dbReference type="Proteomes" id="UP001470230"/>
    </source>
</evidence>
<proteinExistence type="predicted"/>
<evidence type="ECO:0000259" key="3">
    <source>
        <dbReference type="PROSITE" id="PS50011"/>
    </source>
</evidence>
<dbReference type="InterPro" id="IPR011009">
    <property type="entry name" value="Kinase-like_dom_sf"/>
</dbReference>
<evidence type="ECO:0000313" key="4">
    <source>
        <dbReference type="EMBL" id="KAK8845842.1"/>
    </source>
</evidence>
<dbReference type="InterPro" id="IPR050167">
    <property type="entry name" value="Ser_Thr_protein_kinase"/>
</dbReference>
<dbReference type="Gene3D" id="1.10.510.10">
    <property type="entry name" value="Transferase(Phosphotransferase) domain 1"/>
    <property type="match status" value="1"/>
</dbReference>
<organism evidence="4 5">
    <name type="scientific">Tritrichomonas musculus</name>
    <dbReference type="NCBI Taxonomy" id="1915356"/>
    <lineage>
        <taxon>Eukaryota</taxon>
        <taxon>Metamonada</taxon>
        <taxon>Parabasalia</taxon>
        <taxon>Tritrichomonadida</taxon>
        <taxon>Tritrichomonadidae</taxon>
        <taxon>Tritrichomonas</taxon>
    </lineage>
</organism>
<name>A0ABR2HEI0_9EUKA</name>
<dbReference type="PANTHER" id="PTHR23257">
    <property type="entry name" value="SERINE-THREONINE PROTEIN KINASE"/>
    <property type="match status" value="1"/>
</dbReference>
<evidence type="ECO:0000256" key="2">
    <source>
        <dbReference type="SAM" id="MobiDB-lite"/>
    </source>
</evidence>
<dbReference type="SUPFAM" id="SSF56112">
    <property type="entry name" value="Protein kinase-like (PK-like)"/>
    <property type="match status" value="1"/>
</dbReference>
<feature type="domain" description="Protein kinase" evidence="3">
    <location>
        <begin position="136"/>
        <end position="378"/>
    </location>
</feature>
<sequence>MKIYKTVLKKACELGNDEIVKQLLLTKKVNCDIEKLFKCNIKILKDIFEYAGYHITDKQKPMTEDNYPQIKPKSKNDSTNGKSSDIQLSNTIVGANEIQIKLKKLKEKIELNSDQIIAELKQIQTEFFDPKSSKYLEKIENIKTDTNNKFTKVTMNKFYILKEINDLNTENIQSIIDEFYINIMLKHPNILKTYGILVDGKNQPSILFEYCPFNIKQAVKDNKLSKVQQVLSIYQIAEGMKYIHSHRIKHGNLKPSNILISEDGTIKISDFGKAQEEAHDDKLGEMEDVYSFGSVVYFILCGYEVPENKQIPKEFSILAQNLIEKCWHEDQFCRPTFEMICDMLEKNEFNLALLSHQEINEVSKIIGQYKMQIGRKYE</sequence>
<feature type="region of interest" description="Disordered" evidence="2">
    <location>
        <begin position="61"/>
        <end position="83"/>
    </location>
</feature>
<keyword evidence="1" id="KW-0175">Coiled coil</keyword>
<evidence type="ECO:0000256" key="1">
    <source>
        <dbReference type="SAM" id="Coils"/>
    </source>
</evidence>